<dbReference type="Gene3D" id="3.40.50.10860">
    <property type="entry name" value="Leucine Dehydrogenase, chain A, domain 1"/>
    <property type="match status" value="1"/>
</dbReference>
<accession>U5W0J2</accession>
<protein>
    <submittedName>
        <fullName evidence="8">Leucine dehydrogenase</fullName>
    </submittedName>
</protein>
<dbReference type="PATRIC" id="fig|1246995.3.peg.3270"/>
<evidence type="ECO:0000256" key="3">
    <source>
        <dbReference type="ARBA" id="ARBA00023027"/>
    </source>
</evidence>
<name>U5W0J2_9ACTN</name>
<gene>
    <name evidence="8" type="ORF">AFR_16115</name>
</gene>
<dbReference type="GO" id="GO:0006520">
    <property type="term" value="P:amino acid metabolic process"/>
    <property type="evidence" value="ECO:0007669"/>
    <property type="project" value="InterPro"/>
</dbReference>
<dbReference type="AlphaFoldDB" id="U5W0J2"/>
<organism evidence="8 9">
    <name type="scientific">Actinoplanes friuliensis DSM 7358</name>
    <dbReference type="NCBI Taxonomy" id="1246995"/>
    <lineage>
        <taxon>Bacteria</taxon>
        <taxon>Bacillati</taxon>
        <taxon>Actinomycetota</taxon>
        <taxon>Actinomycetes</taxon>
        <taxon>Micromonosporales</taxon>
        <taxon>Micromonosporaceae</taxon>
        <taxon>Actinoplanes</taxon>
    </lineage>
</organism>
<dbReference type="eggNOG" id="COG0334">
    <property type="taxonomic scope" value="Bacteria"/>
</dbReference>
<comment type="similarity">
    <text evidence="1 6">Belongs to the Glu/Leu/Phe/Val dehydrogenases family.</text>
</comment>
<evidence type="ECO:0000313" key="8">
    <source>
        <dbReference type="EMBL" id="AGZ41505.1"/>
    </source>
</evidence>
<reference evidence="8 9" key="1">
    <citation type="journal article" date="2014" name="J. Biotechnol.">
        <title>Complete genome sequence of the actinobacterium Actinoplanes friuliensis HAG 010964, producer of the lipopeptide antibiotic friulimycin.</title>
        <authorList>
            <person name="Ruckert C."/>
            <person name="Szczepanowski R."/>
            <person name="Albersmeier A."/>
            <person name="Goesmann A."/>
            <person name="Fischer N."/>
            <person name="Steinkamper A."/>
            <person name="Puhler A."/>
            <person name="Biener R."/>
            <person name="Schwartz D."/>
            <person name="Kalinowski J."/>
        </authorList>
    </citation>
    <scope>NUCLEOTIDE SEQUENCE [LARGE SCALE GENOMIC DNA]</scope>
    <source>
        <strain evidence="8 9">DSM 7358</strain>
    </source>
</reference>
<dbReference type="STRING" id="1246995.AFR_16115"/>
<proteinExistence type="inferred from homology"/>
<dbReference type="InterPro" id="IPR036291">
    <property type="entry name" value="NAD(P)-bd_dom_sf"/>
</dbReference>
<dbReference type="InterPro" id="IPR046346">
    <property type="entry name" value="Aminoacid_DH-like_N_sf"/>
</dbReference>
<dbReference type="InterPro" id="IPR006096">
    <property type="entry name" value="Glu/Leu/Phe/Val/Trp_DH_C"/>
</dbReference>
<dbReference type="KEGG" id="afs:AFR_16115"/>
<evidence type="ECO:0000256" key="4">
    <source>
        <dbReference type="PIRSR" id="PIRSR000188-1"/>
    </source>
</evidence>
<keyword evidence="5" id="KW-0547">Nucleotide-binding</keyword>
<evidence type="ECO:0000313" key="9">
    <source>
        <dbReference type="Proteomes" id="UP000017746"/>
    </source>
</evidence>
<feature type="domain" description="Glutamate/phenylalanine/leucine/valine/L-tryptophan dehydrogenase C-terminal" evidence="7">
    <location>
        <begin position="137"/>
        <end position="336"/>
    </location>
</feature>
<evidence type="ECO:0000256" key="6">
    <source>
        <dbReference type="RuleBase" id="RU004417"/>
    </source>
</evidence>
<dbReference type="PRINTS" id="PR00082">
    <property type="entry name" value="GLFDHDRGNASE"/>
</dbReference>
<dbReference type="GO" id="GO:0016639">
    <property type="term" value="F:oxidoreductase activity, acting on the CH-NH2 group of donors, NAD or NADP as acceptor"/>
    <property type="evidence" value="ECO:0007669"/>
    <property type="project" value="InterPro"/>
</dbReference>
<sequence>MTLNSRPETVRVQRGTRTGQMIIVSVDSTVLGPALGGCRIRTYPAWRDGLDDALRLSSAMTEKAALAGLPYGGGKTVVALEGPEPRRADLLADVGDLVESFGGRYLTGPDVGTSPDDMTVLRRTTEHVLCRPESEGGSGDSSGPTAAGVLASIEAVRAHRFPGRPLESLSFAVLGLGHVGTLVASHLAAAGARLTVTDIDASRRTVARGWGATWIDPDRALGAEADVLVPSAVGGILCPDTIGTLRCGAIVGAANNQLDADTTADLLHARGICWAPDTVVSAGGIVSAIARERDLVSPDEAARRVGDIGRRLGEILAAAARDDVAPLREARRQVQDLLTPPMV</sequence>
<dbReference type="Pfam" id="PF00208">
    <property type="entry name" value="ELFV_dehydrog"/>
    <property type="match status" value="1"/>
</dbReference>
<dbReference type="Pfam" id="PF02812">
    <property type="entry name" value="ELFV_dehydrog_N"/>
    <property type="match status" value="1"/>
</dbReference>
<dbReference type="InterPro" id="IPR016211">
    <property type="entry name" value="Glu/Phe/Leu/Val/Trp_DH_bac/arc"/>
</dbReference>
<dbReference type="RefSeq" id="WP_023361580.1">
    <property type="nucleotide sequence ID" value="NC_022657.1"/>
</dbReference>
<keyword evidence="3 5" id="KW-0520">NAD</keyword>
<evidence type="ECO:0000256" key="2">
    <source>
        <dbReference type="ARBA" id="ARBA00023002"/>
    </source>
</evidence>
<dbReference type="PANTHER" id="PTHR42722:SF1">
    <property type="entry name" value="VALINE DEHYDROGENASE"/>
    <property type="match status" value="1"/>
</dbReference>
<dbReference type="InterPro" id="IPR006095">
    <property type="entry name" value="Glu/Leu/Phe/Val/Trp_DH"/>
</dbReference>
<feature type="active site" description="Proton donor/acceptor" evidence="4">
    <location>
        <position position="75"/>
    </location>
</feature>
<dbReference type="SUPFAM" id="SSF51735">
    <property type="entry name" value="NAD(P)-binding Rossmann-fold domains"/>
    <property type="match status" value="1"/>
</dbReference>
<dbReference type="PANTHER" id="PTHR42722">
    <property type="entry name" value="LEUCINE DEHYDROGENASE"/>
    <property type="match status" value="1"/>
</dbReference>
<feature type="binding site" evidence="5">
    <location>
        <begin position="175"/>
        <end position="180"/>
    </location>
    <ligand>
        <name>NAD(+)</name>
        <dbReference type="ChEBI" id="CHEBI:57540"/>
    </ligand>
</feature>
<keyword evidence="2 6" id="KW-0560">Oxidoreductase</keyword>
<evidence type="ECO:0000256" key="1">
    <source>
        <dbReference type="ARBA" id="ARBA00006382"/>
    </source>
</evidence>
<dbReference type="Gene3D" id="3.40.50.720">
    <property type="entry name" value="NAD(P)-binding Rossmann-like Domain"/>
    <property type="match status" value="1"/>
</dbReference>
<keyword evidence="9" id="KW-1185">Reference proteome</keyword>
<evidence type="ECO:0000256" key="5">
    <source>
        <dbReference type="PIRSR" id="PIRSR000188-2"/>
    </source>
</evidence>
<dbReference type="GO" id="GO:0000166">
    <property type="term" value="F:nucleotide binding"/>
    <property type="evidence" value="ECO:0007669"/>
    <property type="project" value="UniProtKB-KW"/>
</dbReference>
<dbReference type="SMART" id="SM00839">
    <property type="entry name" value="ELFV_dehydrog"/>
    <property type="match status" value="1"/>
</dbReference>
<dbReference type="SUPFAM" id="SSF53223">
    <property type="entry name" value="Aminoacid dehydrogenase-like, N-terminal domain"/>
    <property type="match status" value="1"/>
</dbReference>
<dbReference type="OrthoDB" id="9803297at2"/>
<dbReference type="Proteomes" id="UP000017746">
    <property type="component" value="Chromosome"/>
</dbReference>
<dbReference type="HOGENOM" id="CLU_025763_0_0_11"/>
<dbReference type="EMBL" id="CP006272">
    <property type="protein sequence ID" value="AGZ41505.1"/>
    <property type="molecule type" value="Genomic_DNA"/>
</dbReference>
<evidence type="ECO:0000259" key="7">
    <source>
        <dbReference type="SMART" id="SM00839"/>
    </source>
</evidence>
<dbReference type="InterPro" id="IPR006097">
    <property type="entry name" value="Glu/Leu/Phe/Val/Trp_DH_dimer"/>
</dbReference>
<dbReference type="PIRSF" id="PIRSF000188">
    <property type="entry name" value="Phe_leu_dh"/>
    <property type="match status" value="1"/>
</dbReference>